<feature type="signal peptide" evidence="5">
    <location>
        <begin position="1"/>
        <end position="19"/>
    </location>
</feature>
<keyword evidence="4 5" id="KW-0732">Signal</keyword>
<comment type="similarity">
    <text evidence="2">Belongs to the kiwellin family.</text>
</comment>
<dbReference type="InterPro" id="IPR039271">
    <property type="entry name" value="Kiwellin-like"/>
</dbReference>
<keyword evidence="8" id="KW-1185">Reference proteome</keyword>
<evidence type="ECO:0000256" key="5">
    <source>
        <dbReference type="SAM" id="SignalP"/>
    </source>
</evidence>
<dbReference type="PANTHER" id="PTHR33191">
    <property type="entry name" value="RIPENING-RELATED PROTEIN 2-RELATED"/>
    <property type="match status" value="1"/>
</dbReference>
<protein>
    <submittedName>
        <fullName evidence="7">Uncharacterized protein</fullName>
    </submittedName>
</protein>
<dbReference type="PANTHER" id="PTHR33191:SF85">
    <property type="entry name" value="RLPA-LIKE PROTEIN DOUBLE-PSI BETA-BARREL DOMAIN-CONTAINING PROTEIN"/>
    <property type="match status" value="1"/>
</dbReference>
<feature type="chain" id="PRO_5044722065" evidence="5">
    <location>
        <begin position="20"/>
        <end position="130"/>
    </location>
</feature>
<evidence type="ECO:0000256" key="4">
    <source>
        <dbReference type="ARBA" id="ARBA00022729"/>
    </source>
</evidence>
<dbReference type="GO" id="GO:0005576">
    <property type="term" value="C:extracellular region"/>
    <property type="evidence" value="ECO:0007669"/>
    <property type="project" value="UniProtKB-SubCell"/>
</dbReference>
<dbReference type="InterPro" id="IPR036908">
    <property type="entry name" value="RlpA-like_sf"/>
</dbReference>
<sequence length="130" mass="13648">MAAVLVLLLQVTISARTSSAVEQVPAVMTLNGFERGGSGGGPSECDGRYHDDSQMLAALSTGWYANGARCFRNIRITSAQTGRTVVATVVDECDSRRGCKNNVVDTSPAVWAALGLDSNIGEVPVTWSDA</sequence>
<evidence type="ECO:0000313" key="6">
    <source>
        <dbReference type="EMBL" id="CAL4942035.1"/>
    </source>
</evidence>
<dbReference type="Proteomes" id="UP001497457">
    <property type="component" value="Chromosome 16b"/>
</dbReference>
<evidence type="ECO:0000256" key="2">
    <source>
        <dbReference type="ARBA" id="ARBA00005592"/>
    </source>
</evidence>
<reference evidence="7 8" key="1">
    <citation type="submission" date="2024-10" db="EMBL/GenBank/DDBJ databases">
        <authorList>
            <person name="Ryan C."/>
        </authorList>
    </citation>
    <scope>NUCLEOTIDE SEQUENCE [LARGE SCALE GENOMIC DNA]</scope>
</reference>
<evidence type="ECO:0000256" key="1">
    <source>
        <dbReference type="ARBA" id="ARBA00004613"/>
    </source>
</evidence>
<dbReference type="Gene3D" id="2.40.40.10">
    <property type="entry name" value="RlpA-like domain"/>
    <property type="match status" value="1"/>
</dbReference>
<keyword evidence="3" id="KW-0964">Secreted</keyword>
<dbReference type="CDD" id="cd22270">
    <property type="entry name" value="DPBB_kiwellin-like"/>
    <property type="match status" value="1"/>
</dbReference>
<organism evidence="7 8">
    <name type="scientific">Urochloa decumbens</name>
    <dbReference type="NCBI Taxonomy" id="240449"/>
    <lineage>
        <taxon>Eukaryota</taxon>
        <taxon>Viridiplantae</taxon>
        <taxon>Streptophyta</taxon>
        <taxon>Embryophyta</taxon>
        <taxon>Tracheophyta</taxon>
        <taxon>Spermatophyta</taxon>
        <taxon>Magnoliopsida</taxon>
        <taxon>Liliopsida</taxon>
        <taxon>Poales</taxon>
        <taxon>Poaceae</taxon>
        <taxon>PACMAD clade</taxon>
        <taxon>Panicoideae</taxon>
        <taxon>Panicodae</taxon>
        <taxon>Paniceae</taxon>
        <taxon>Melinidinae</taxon>
        <taxon>Urochloa</taxon>
    </lineage>
</organism>
<accession>A0ABC9GUP3</accession>
<evidence type="ECO:0000313" key="7">
    <source>
        <dbReference type="EMBL" id="CAM0145768.1"/>
    </source>
</evidence>
<dbReference type="Proteomes" id="UP001497457">
    <property type="component" value="Unassembled WGS sequence"/>
</dbReference>
<comment type="subcellular location">
    <subcellularLocation>
        <location evidence="1">Secreted</location>
    </subcellularLocation>
</comment>
<name>A0ABC9GUP3_9POAL</name>
<evidence type="ECO:0000256" key="3">
    <source>
        <dbReference type="ARBA" id="ARBA00022525"/>
    </source>
</evidence>
<dbReference type="AlphaFoldDB" id="A0ABC9GUP3"/>
<dbReference type="EMBL" id="OZ075126">
    <property type="protein sequence ID" value="CAL4942035.1"/>
    <property type="molecule type" value="Genomic_DNA"/>
</dbReference>
<dbReference type="Pfam" id="PF24300">
    <property type="entry name" value="KWL1"/>
    <property type="match status" value="1"/>
</dbReference>
<gene>
    <name evidence="7" type="ORF">URODEC1_LOCUS119438</name>
    <name evidence="6" type="ORF">URODEC1_LOCUS33355</name>
</gene>
<dbReference type="SUPFAM" id="SSF50685">
    <property type="entry name" value="Barwin-like endoglucanases"/>
    <property type="match status" value="1"/>
</dbReference>
<evidence type="ECO:0000313" key="8">
    <source>
        <dbReference type="Proteomes" id="UP001497457"/>
    </source>
</evidence>
<proteinExistence type="inferred from homology"/>
<dbReference type="EMBL" id="CAXIPR030000349">
    <property type="protein sequence ID" value="CAM0145768.1"/>
    <property type="molecule type" value="Genomic_DNA"/>
</dbReference>